<dbReference type="SMART" id="SM00015">
    <property type="entry name" value="IQ"/>
    <property type="match status" value="21"/>
</dbReference>
<dbReference type="GO" id="GO:0005737">
    <property type="term" value="C:cytoplasm"/>
    <property type="evidence" value="ECO:0007669"/>
    <property type="project" value="UniProtKB-SubCell"/>
</dbReference>
<feature type="compositionally biased region" description="Low complexity" evidence="5">
    <location>
        <begin position="1388"/>
        <end position="1407"/>
    </location>
</feature>
<evidence type="ECO:0000256" key="3">
    <source>
        <dbReference type="ARBA" id="ARBA00022737"/>
    </source>
</evidence>
<dbReference type="InterPro" id="IPR051185">
    <property type="entry name" value="ASPM"/>
</dbReference>
<comment type="subcellular location">
    <subcellularLocation>
        <location evidence="1">Cytoplasm</location>
    </subcellularLocation>
</comment>
<feature type="compositionally biased region" description="Pro residues" evidence="5">
    <location>
        <begin position="1449"/>
        <end position="1460"/>
    </location>
</feature>
<evidence type="ECO:0000256" key="5">
    <source>
        <dbReference type="SAM" id="MobiDB-lite"/>
    </source>
</evidence>
<evidence type="ECO:0000256" key="1">
    <source>
        <dbReference type="ARBA" id="ARBA00004496"/>
    </source>
</evidence>
<feature type="compositionally biased region" description="Low complexity" evidence="5">
    <location>
        <begin position="304"/>
        <end position="320"/>
    </location>
</feature>
<evidence type="ECO:0000256" key="4">
    <source>
        <dbReference type="ARBA" id="ARBA00022860"/>
    </source>
</evidence>
<dbReference type="SUPFAM" id="SSF48452">
    <property type="entry name" value="TPR-like"/>
    <property type="match status" value="2"/>
</dbReference>
<dbReference type="CDD" id="cd23767">
    <property type="entry name" value="IQCD"/>
    <property type="match status" value="1"/>
</dbReference>
<evidence type="ECO:0000256" key="2">
    <source>
        <dbReference type="ARBA" id="ARBA00022490"/>
    </source>
</evidence>
<dbReference type="InterPro" id="IPR011990">
    <property type="entry name" value="TPR-like_helical_dom_sf"/>
</dbReference>
<dbReference type="InterPro" id="IPR000048">
    <property type="entry name" value="IQ_motif_EF-hand-BS"/>
</dbReference>
<dbReference type="GO" id="GO:0000278">
    <property type="term" value="P:mitotic cell cycle"/>
    <property type="evidence" value="ECO:0007669"/>
    <property type="project" value="TreeGrafter"/>
</dbReference>
<keyword evidence="3" id="KW-0677">Repeat</keyword>
<feature type="region of interest" description="Disordered" evidence="5">
    <location>
        <begin position="304"/>
        <end position="394"/>
    </location>
</feature>
<dbReference type="PROSITE" id="PS50096">
    <property type="entry name" value="IQ"/>
    <property type="match status" value="15"/>
</dbReference>
<gene>
    <name evidence="6" type="ORF">NDES1114_LOCUS11533</name>
</gene>
<keyword evidence="4" id="KW-0112">Calmodulin-binding</keyword>
<feature type="compositionally biased region" description="Pro residues" evidence="5">
    <location>
        <begin position="1409"/>
        <end position="1425"/>
    </location>
</feature>
<proteinExistence type="predicted"/>
<sequence length="1481" mass="170035">MASTGTAMASRPSASGASAAAEAAASSKQGSLDPPGKVRFLLEMSARFEAEGNVSEAVKSAETALLLRRSLPVEAQSLFASTLSQQAADLVVKCNALGVQQFQRDQYPLAEFILAKALFLTEDAKATNCFGHMEHERLRLRAATFNNLGCLEKRRGQLEAGLTHLHKAAEIEALVDPDVGASPSTQLNLCTLLNKMGRHDQAAAAAERAIRNIGFLEQSGTAPNPSMVLMAHYNCGVSLEFMGRPGDISRARDCYAQCLAHGQRYGIAIETSTALQQAQRALARIDAAMPAAAKARGGMAGSAVHVARGSRSASASVASSEQYTPRPPGHLRQPPPQARGIMTAPSGAARDSINKHKERIQAKQKRREQQEKRSRDALRRAQLAHDREKNEKLRIEQEEAARQRDALAREMYEQMESGIRADRIRTLYQAATSVQKVWRGFLVRAHLRDMAIAVVKMQAVVRSHLCRLSLKRAEDQAREEQEYRKVLQTRHEAAVVIQRKARQFLRRCTLVRNHRASTLRRKHSVAKIVRFYHAYRRRVADRILDKLEAERKAQAQRNEMLNEAARKIQTMFRSFRSRRFMRVVRQEQLRRNAAATKIQAAMRGSLTRAWFKHYRLYRRQQELSTAANLKSIVKIQCSWRVAIAKKRRRELALAKRRREHLERVFKSARCIQCAWRSFIARGVAFDLRRIRQRRDDAATTIQLRWRAFQCRKEYLWKRDEARKMRALRRIQQWWRDVIIARRHVETAKYHARMLRREKELRARTYLALTVTTMMRHVVSARVCEQKRAAFVVRDAAARVVQRVGRGGHDRKDLSVMKRVALLAAQSEAARKRANDAACVIQRNVRLFQAREELNRRRRMRWASVRVQACWRMYVAKQLLKRLRKADRDKREDAAARRIQRSVRLFFKRQELKRLDAYYTARRRHKLLEQRRIEAATTIQAHWRGHATRRATAQARQELLQKTVQAIRIQRSFRTHLYRRSINEEVQRRQRGRSRRWAAAIAIQSFWRRVLATEYVALVRERKFNHTVAALCIQCAWRRVAARRELVRRRAIRSQLQRLTAQRQDAWNVSCLAVQTVLRYQRDAWRVLNLHEDVLTREVERQQRIRHIQRCNAATKIQSRYRGYSERVYARGLRAEAREKEQARLALLARQNRAALRIQCAFRSSVARRRAAELQTAQRLKRLEDEAVAEETADPSNVVKGLFWAHEAHIKRDLTREREERHVVRTRAAITLQRMIRGLVARSRFRRRIREKMEHSAAARIQGEYKKHRAAAEAAAAGKRAAAATRIQSIVRMFLVLQQWPARRHALDTRKSATVRDEERRDVAATKVQSVFRGHRARTHSRELHKVRREAKWRQVQFEAARAIQKHVRRLLAVNRVTKLRYERMRSAAATSDVAPAAQQSQQASSDVGPSPPQAAPAPAPPPASAPQPEAAESAPPAPPPRRSSNGLQPAPPKVPRPPSGGPSRQRPSRPGSASAPSAPQQ</sequence>
<dbReference type="GO" id="GO:0005516">
    <property type="term" value="F:calmodulin binding"/>
    <property type="evidence" value="ECO:0007669"/>
    <property type="project" value="UniProtKB-KW"/>
</dbReference>
<dbReference type="EMBL" id="HBGF01017549">
    <property type="protein sequence ID" value="CAD9109671.1"/>
    <property type="molecule type" value="Transcribed_RNA"/>
</dbReference>
<protein>
    <submittedName>
        <fullName evidence="6">Uncharacterized protein</fullName>
    </submittedName>
</protein>
<dbReference type="GO" id="GO:0000922">
    <property type="term" value="C:spindle pole"/>
    <property type="evidence" value="ECO:0007669"/>
    <property type="project" value="TreeGrafter"/>
</dbReference>
<name>A0A7S1LPI7_NEODS</name>
<dbReference type="Gene3D" id="1.25.40.10">
    <property type="entry name" value="Tetratricopeptide repeat domain"/>
    <property type="match status" value="1"/>
</dbReference>
<feature type="compositionally biased region" description="Pro residues" evidence="5">
    <location>
        <begin position="325"/>
        <end position="337"/>
    </location>
</feature>
<dbReference type="PANTHER" id="PTHR22706">
    <property type="entry name" value="ASSEMBLY FACTOR FOR SPINDLE MICROTUBULES"/>
    <property type="match status" value="1"/>
</dbReference>
<keyword evidence="2" id="KW-0963">Cytoplasm</keyword>
<feature type="region of interest" description="Disordered" evidence="5">
    <location>
        <begin position="1"/>
        <end position="32"/>
    </location>
</feature>
<accession>A0A7S1LPI7</accession>
<feature type="compositionally biased region" description="Basic and acidic residues" evidence="5">
    <location>
        <begin position="352"/>
        <end position="394"/>
    </location>
</feature>
<organism evidence="6">
    <name type="scientific">Neobodo designis</name>
    <name type="common">Flagellated protozoan</name>
    <name type="synonym">Bodo designis</name>
    <dbReference type="NCBI Taxonomy" id="312471"/>
    <lineage>
        <taxon>Eukaryota</taxon>
        <taxon>Discoba</taxon>
        <taxon>Euglenozoa</taxon>
        <taxon>Kinetoplastea</taxon>
        <taxon>Metakinetoplastina</taxon>
        <taxon>Neobodonida</taxon>
        <taxon>Neobodo</taxon>
    </lineage>
</organism>
<dbReference type="GO" id="GO:0051295">
    <property type="term" value="P:establishment of meiotic spindle localization"/>
    <property type="evidence" value="ECO:0007669"/>
    <property type="project" value="TreeGrafter"/>
</dbReference>
<feature type="compositionally biased region" description="Low complexity" evidence="5">
    <location>
        <begin position="1461"/>
        <end position="1481"/>
    </location>
</feature>
<dbReference type="PANTHER" id="PTHR22706:SF1">
    <property type="entry name" value="ASSEMBLY FACTOR FOR SPINDLE MICROTUBULES"/>
    <property type="match status" value="1"/>
</dbReference>
<feature type="region of interest" description="Disordered" evidence="5">
    <location>
        <begin position="1388"/>
        <end position="1481"/>
    </location>
</feature>
<dbReference type="Gene3D" id="1.20.5.190">
    <property type="match status" value="7"/>
</dbReference>
<dbReference type="Pfam" id="PF00612">
    <property type="entry name" value="IQ"/>
    <property type="match status" value="10"/>
</dbReference>
<dbReference type="GO" id="GO:0007051">
    <property type="term" value="P:spindle organization"/>
    <property type="evidence" value="ECO:0007669"/>
    <property type="project" value="TreeGrafter"/>
</dbReference>
<evidence type="ECO:0000313" key="6">
    <source>
        <dbReference type="EMBL" id="CAD9109671.1"/>
    </source>
</evidence>
<feature type="compositionally biased region" description="Low complexity" evidence="5">
    <location>
        <begin position="7"/>
        <end position="27"/>
    </location>
</feature>
<reference evidence="6" key="1">
    <citation type="submission" date="2021-01" db="EMBL/GenBank/DDBJ databases">
        <authorList>
            <person name="Corre E."/>
            <person name="Pelletier E."/>
            <person name="Niang G."/>
            <person name="Scheremetjew M."/>
            <person name="Finn R."/>
            <person name="Kale V."/>
            <person name="Holt S."/>
            <person name="Cochrane G."/>
            <person name="Meng A."/>
            <person name="Brown T."/>
            <person name="Cohen L."/>
        </authorList>
    </citation>
    <scope>NUCLEOTIDE SEQUENCE</scope>
    <source>
        <strain evidence="6">CCAP 1951/1</strain>
    </source>
</reference>